<dbReference type="RefSeq" id="WP_311554512.1">
    <property type="nucleotide sequence ID" value="NZ_JAVREJ010000002.1"/>
</dbReference>
<dbReference type="InterPro" id="IPR027574">
    <property type="entry name" value="Thiaminase_II"/>
</dbReference>
<comment type="catalytic activity">
    <reaction evidence="2">
        <text>thiamine + H2O = 5-(2-hydroxyethyl)-4-methylthiazole + 4-amino-5-hydroxymethyl-2-methylpyrimidine + H(+)</text>
        <dbReference type="Rhea" id="RHEA:17509"/>
        <dbReference type="ChEBI" id="CHEBI:15377"/>
        <dbReference type="ChEBI" id="CHEBI:15378"/>
        <dbReference type="ChEBI" id="CHEBI:16892"/>
        <dbReference type="ChEBI" id="CHEBI:17957"/>
        <dbReference type="ChEBI" id="CHEBI:18385"/>
        <dbReference type="EC" id="3.5.99.2"/>
    </reaction>
</comment>
<evidence type="ECO:0000313" key="5">
    <source>
        <dbReference type="Proteomes" id="UP001183202"/>
    </source>
</evidence>
<evidence type="ECO:0000313" key="4">
    <source>
        <dbReference type="EMBL" id="MDT0348584.1"/>
    </source>
</evidence>
<dbReference type="PANTHER" id="PTHR43198">
    <property type="entry name" value="BIFUNCTIONAL TH2 PROTEIN"/>
    <property type="match status" value="1"/>
</dbReference>
<name>A0ABU2N5K4_9PSEU</name>
<comment type="caution">
    <text evidence="4">The sequence shown here is derived from an EMBL/GenBank/DDBJ whole genome shotgun (WGS) entry which is preliminary data.</text>
</comment>
<dbReference type="Proteomes" id="UP001183202">
    <property type="component" value="Unassembled WGS sequence"/>
</dbReference>
<keyword evidence="5" id="KW-1185">Reference proteome</keyword>
<organism evidence="4 5">
    <name type="scientific">Pseudonocardia charpentierae</name>
    <dbReference type="NCBI Taxonomy" id="3075545"/>
    <lineage>
        <taxon>Bacteria</taxon>
        <taxon>Bacillati</taxon>
        <taxon>Actinomycetota</taxon>
        <taxon>Actinomycetes</taxon>
        <taxon>Pseudonocardiales</taxon>
        <taxon>Pseudonocardiaceae</taxon>
        <taxon>Pseudonocardia</taxon>
    </lineage>
</organism>
<sequence length="230" mass="25253">MTAVERTAPSSRTRDLLWSDMDDIYAAILRHPFVAGLTDGTLPREAFRHYIVQDAHYLRGYARALALCGARAEEPRDTVMFGAHAGGAIAAEQSLHADLLADLGLTPEAAAAAPVAPTTRAYISYLLATAHAGSFAEAVAAVLPCYWIYARVGEELLDRGSPDPLYARWIATYGGEEFQAVVDAVLDVTDRVGAAASPRELALMREHVTVTSRYEWMFWDAAWRRETWPV</sequence>
<dbReference type="CDD" id="cd19365">
    <property type="entry name" value="TenA_C-like"/>
    <property type="match status" value="1"/>
</dbReference>
<comment type="catalytic activity">
    <reaction evidence="2">
        <text>4-amino-5-aminomethyl-2-methylpyrimidine + H2O = 4-amino-5-hydroxymethyl-2-methylpyrimidine + NH4(+)</text>
        <dbReference type="Rhea" id="RHEA:31799"/>
        <dbReference type="ChEBI" id="CHEBI:15377"/>
        <dbReference type="ChEBI" id="CHEBI:16892"/>
        <dbReference type="ChEBI" id="CHEBI:28938"/>
        <dbReference type="ChEBI" id="CHEBI:63416"/>
        <dbReference type="EC" id="3.5.99.2"/>
    </reaction>
</comment>
<evidence type="ECO:0000256" key="1">
    <source>
        <dbReference type="ARBA" id="ARBA00004948"/>
    </source>
</evidence>
<gene>
    <name evidence="4" type="primary">tenA</name>
    <name evidence="4" type="ORF">RM445_03500</name>
</gene>
<dbReference type="NCBIfam" id="TIGR04306">
    <property type="entry name" value="salvage_TenA"/>
    <property type="match status" value="1"/>
</dbReference>
<dbReference type="PANTHER" id="PTHR43198:SF2">
    <property type="entry name" value="SI:CH1073-67J19.1-RELATED"/>
    <property type="match status" value="1"/>
</dbReference>
<dbReference type="InterPro" id="IPR050967">
    <property type="entry name" value="Thiamine_Salvage_TenA"/>
</dbReference>
<keyword evidence="2" id="KW-0784">Thiamine biosynthesis</keyword>
<dbReference type="Gene3D" id="1.20.910.10">
    <property type="entry name" value="Heme oxygenase-like"/>
    <property type="match status" value="1"/>
</dbReference>
<reference evidence="5" key="1">
    <citation type="submission" date="2023-07" db="EMBL/GenBank/DDBJ databases">
        <title>30 novel species of actinomycetes from the DSMZ collection.</title>
        <authorList>
            <person name="Nouioui I."/>
        </authorList>
    </citation>
    <scope>NUCLEOTIDE SEQUENCE [LARGE SCALE GENOMIC DNA]</scope>
    <source>
        <strain evidence="5">DSM 45834</strain>
    </source>
</reference>
<evidence type="ECO:0000256" key="2">
    <source>
        <dbReference type="RuleBase" id="RU363093"/>
    </source>
</evidence>
<protein>
    <recommendedName>
        <fullName evidence="2">Aminopyrimidine aminohydrolase</fullName>
        <ecNumber evidence="2">3.5.99.2</ecNumber>
    </recommendedName>
</protein>
<feature type="domain" description="Thiaminase-2/PQQC" evidence="3">
    <location>
        <begin position="18"/>
        <end position="224"/>
    </location>
</feature>
<dbReference type="SUPFAM" id="SSF48613">
    <property type="entry name" value="Heme oxygenase-like"/>
    <property type="match status" value="1"/>
</dbReference>
<dbReference type="InterPro" id="IPR016084">
    <property type="entry name" value="Haem_Oase-like_multi-hlx"/>
</dbReference>
<comment type="function">
    <text evidence="2">Catalyzes an amino-pyrimidine hydrolysis reaction at the C5' of the pyrimidine moiety of thiamine compounds, a reaction that is part of a thiamine salvage pathway.</text>
</comment>
<comment type="similarity">
    <text evidence="2">Belongs to the TenA family.</text>
</comment>
<dbReference type="Pfam" id="PF03070">
    <property type="entry name" value="TENA_THI-4"/>
    <property type="match status" value="1"/>
</dbReference>
<dbReference type="EMBL" id="JAVREJ010000002">
    <property type="protein sequence ID" value="MDT0348584.1"/>
    <property type="molecule type" value="Genomic_DNA"/>
</dbReference>
<comment type="pathway">
    <text evidence="1 2">Cofactor biosynthesis; thiamine diphosphate biosynthesis.</text>
</comment>
<evidence type="ECO:0000259" key="3">
    <source>
        <dbReference type="Pfam" id="PF03070"/>
    </source>
</evidence>
<accession>A0ABU2N5K4</accession>
<proteinExistence type="inferred from homology"/>
<dbReference type="EC" id="3.5.99.2" evidence="2"/>
<keyword evidence="2" id="KW-0378">Hydrolase</keyword>
<dbReference type="InterPro" id="IPR004305">
    <property type="entry name" value="Thiaminase-2/PQQC"/>
</dbReference>